<evidence type="ECO:0000256" key="9">
    <source>
        <dbReference type="ARBA" id="ARBA00047597"/>
    </source>
</evidence>
<dbReference type="PRINTS" id="PR00970">
    <property type="entry name" value="RIBTRNSFRASE"/>
</dbReference>
<dbReference type="EMBL" id="QBIY01011977">
    <property type="protein sequence ID" value="RXN27668.1"/>
    <property type="molecule type" value="Genomic_DNA"/>
</dbReference>
<keyword evidence="5" id="KW-0732">Signal</keyword>
<comment type="similarity">
    <text evidence="1 10">Belongs to the Arg-specific ADP-ribosyltransferase family.</text>
</comment>
<evidence type="ECO:0000256" key="4">
    <source>
        <dbReference type="ARBA" id="ARBA00022695"/>
    </source>
</evidence>
<keyword evidence="6 10" id="KW-0521">NADP</keyword>
<dbReference type="EC" id="2.4.2.31" evidence="10"/>
<evidence type="ECO:0000259" key="11">
    <source>
        <dbReference type="PROSITE" id="PS50209"/>
    </source>
</evidence>
<evidence type="ECO:0000256" key="5">
    <source>
        <dbReference type="ARBA" id="ARBA00022729"/>
    </source>
</evidence>
<dbReference type="PROSITE" id="PS51996">
    <property type="entry name" value="TR_MART"/>
    <property type="match status" value="1"/>
</dbReference>
<dbReference type="Proteomes" id="UP000290572">
    <property type="component" value="Unassembled WGS sequence"/>
</dbReference>
<dbReference type="SUPFAM" id="SSF47986">
    <property type="entry name" value="DEATH domain"/>
    <property type="match status" value="1"/>
</dbReference>
<dbReference type="PANTHER" id="PTHR10339:SF27">
    <property type="entry name" value="NAD(P)(+)--ARGININE ADP-RIBOSYLTRANSFERASE"/>
    <property type="match status" value="1"/>
</dbReference>
<keyword evidence="8" id="KW-1015">Disulfide bond</keyword>
<dbReference type="FunFam" id="3.90.176.10:FF:000001">
    <property type="entry name" value="NAD(P)(+)--arginine ADP-ribosyltransferase"/>
    <property type="match status" value="1"/>
</dbReference>
<dbReference type="GO" id="GO:0003950">
    <property type="term" value="F:NAD+ poly-ADP-ribosyltransferase activity"/>
    <property type="evidence" value="ECO:0007669"/>
    <property type="project" value="TreeGrafter"/>
</dbReference>
<dbReference type="Gene3D" id="3.90.176.10">
    <property type="entry name" value="Toxin ADP-ribosyltransferase, Chain A, domain 1"/>
    <property type="match status" value="1"/>
</dbReference>
<dbReference type="SUPFAM" id="SSF56399">
    <property type="entry name" value="ADP-ribosylation"/>
    <property type="match status" value="1"/>
</dbReference>
<evidence type="ECO:0000256" key="6">
    <source>
        <dbReference type="ARBA" id="ARBA00022857"/>
    </source>
</evidence>
<keyword evidence="2 10" id="KW-0328">Glycosyltransferase</keyword>
<dbReference type="EMBL" id="QBIY01012243">
    <property type="protein sequence ID" value="RXN26190.1"/>
    <property type="molecule type" value="Genomic_DNA"/>
</dbReference>
<evidence type="ECO:0000313" key="14">
    <source>
        <dbReference type="Proteomes" id="UP000290572"/>
    </source>
</evidence>
<organism evidence="13 14">
    <name type="scientific">Labeo rohita</name>
    <name type="common">Indian major carp</name>
    <name type="synonym">Cyprinus rohita</name>
    <dbReference type="NCBI Taxonomy" id="84645"/>
    <lineage>
        <taxon>Eukaryota</taxon>
        <taxon>Metazoa</taxon>
        <taxon>Chordata</taxon>
        <taxon>Craniata</taxon>
        <taxon>Vertebrata</taxon>
        <taxon>Euteleostomi</taxon>
        <taxon>Actinopterygii</taxon>
        <taxon>Neopterygii</taxon>
        <taxon>Teleostei</taxon>
        <taxon>Ostariophysi</taxon>
        <taxon>Cypriniformes</taxon>
        <taxon>Cyprinidae</taxon>
        <taxon>Labeoninae</taxon>
        <taxon>Labeonini</taxon>
        <taxon>Labeo</taxon>
    </lineage>
</organism>
<protein>
    <recommendedName>
        <fullName evidence="10">NAD(P)(+)--arginine ADP-ribosyltransferase</fullName>
        <ecNumber evidence="10">2.4.2.31</ecNumber>
    </recommendedName>
    <alternativeName>
        <fullName evidence="10">Mono(ADP-ribosyl)transferase</fullName>
    </alternativeName>
</protein>
<dbReference type="Pfam" id="PF01129">
    <property type="entry name" value="ART"/>
    <property type="match status" value="1"/>
</dbReference>
<dbReference type="AlphaFoldDB" id="A0A498N0I0"/>
<evidence type="ECO:0000313" key="12">
    <source>
        <dbReference type="EMBL" id="RXN26190.1"/>
    </source>
</evidence>
<dbReference type="GO" id="GO:0042981">
    <property type="term" value="P:regulation of apoptotic process"/>
    <property type="evidence" value="ECO:0007669"/>
    <property type="project" value="InterPro"/>
</dbReference>
<dbReference type="GO" id="GO:0106274">
    <property type="term" value="F:NAD+-protein-arginine ADP-ribosyltransferase activity"/>
    <property type="evidence" value="ECO:0007669"/>
    <property type="project" value="UniProtKB-EC"/>
</dbReference>
<sequence>MTSTNMVSQKMLSHNEVYSIFPSYGRSSSSYETKVPTKDHRAAAEGPIYPFNMALNSVDDQYDGCTKEMAHLVMTEYLEKELNNSAEFQMAWQEAKNNASAPEDDLTENHSIAIYVYTDKDVYREFNKAVRSEKDKYQNMTFPWYSLHFLLTEAIQILKKTQKGCKSTYRGTHVRFDKDVLNTEVRFGSFTSSSLNRTVAEDFGNAFCFEIYTCEGAEVTHYSKFPDEDEVLIPPYETFKVTGVINRTDENDLWCDTVFTLESSGKISDLNYCPGVPNTLGVTTNTGRTYKHDHVLVVKNMHFPFLNGTVQDVLAGILNVKMFGSGTKKWFIKKNKRQKTKGRKPVNRTRKKWVAKVLKQHREMILKELDVSKVLPYLVYDKVFSLGEYKEILGQDSNKKRAELFLDQLSQKGPCAFNAFCSVLEEVCPHLLTCFLLDCEDGSVGGNKKQGQTKPAHSQENALSKGQDTVCFLPMYTDPLFDTRVFPKHDKDKYGPAVYYPKIHGFIPNPESISVLDESEGSAHGKPSLRRIKGRIHRSKSLDSIDLLDSNVS</sequence>
<evidence type="ECO:0000256" key="8">
    <source>
        <dbReference type="ARBA" id="ARBA00023157"/>
    </source>
</evidence>
<dbReference type="Gene3D" id="1.10.533.10">
    <property type="entry name" value="Death Domain, Fas"/>
    <property type="match status" value="1"/>
</dbReference>
<dbReference type="InterPro" id="IPR000768">
    <property type="entry name" value="ART"/>
</dbReference>
<feature type="domain" description="CARD" evidence="11">
    <location>
        <begin position="350"/>
        <end position="439"/>
    </location>
</feature>
<evidence type="ECO:0000313" key="13">
    <source>
        <dbReference type="EMBL" id="RXN27668.1"/>
    </source>
</evidence>
<comment type="caution">
    <text evidence="13">The sequence shown here is derived from an EMBL/GenBank/DDBJ whole genome shotgun (WGS) entry which is preliminary data.</text>
</comment>
<evidence type="ECO:0000256" key="1">
    <source>
        <dbReference type="ARBA" id="ARBA00009558"/>
    </source>
</evidence>
<dbReference type="InterPro" id="IPR050999">
    <property type="entry name" value="ADP-ribosyltransferase_ARG"/>
</dbReference>
<dbReference type="Pfam" id="PF00619">
    <property type="entry name" value="CARD"/>
    <property type="match status" value="1"/>
</dbReference>
<keyword evidence="4" id="KW-0548">Nucleotidyltransferase</keyword>
<evidence type="ECO:0000256" key="7">
    <source>
        <dbReference type="ARBA" id="ARBA00023027"/>
    </source>
</evidence>
<keyword evidence="14" id="KW-1185">Reference proteome</keyword>
<keyword evidence="3 10" id="KW-0808">Transferase</keyword>
<dbReference type="InterPro" id="IPR011029">
    <property type="entry name" value="DEATH-like_dom_sf"/>
</dbReference>
<comment type="catalytic activity">
    <reaction evidence="9 10">
        <text>L-arginyl-[protein] + NAD(+) = N(omega)-(ADP-D-ribosyl)-L-arginyl-[protein] + nicotinamide + H(+)</text>
        <dbReference type="Rhea" id="RHEA:19149"/>
        <dbReference type="Rhea" id="RHEA-COMP:10532"/>
        <dbReference type="Rhea" id="RHEA-COMP:15087"/>
        <dbReference type="ChEBI" id="CHEBI:15378"/>
        <dbReference type="ChEBI" id="CHEBI:17154"/>
        <dbReference type="ChEBI" id="CHEBI:29965"/>
        <dbReference type="ChEBI" id="CHEBI:57540"/>
        <dbReference type="ChEBI" id="CHEBI:142554"/>
        <dbReference type="EC" id="2.4.2.31"/>
    </reaction>
</comment>
<evidence type="ECO:0000256" key="10">
    <source>
        <dbReference type="RuleBase" id="RU361228"/>
    </source>
</evidence>
<keyword evidence="7 10" id="KW-0520">NAD</keyword>
<proteinExistence type="inferred from homology"/>
<evidence type="ECO:0000256" key="3">
    <source>
        <dbReference type="ARBA" id="ARBA00022679"/>
    </source>
</evidence>
<dbReference type="PROSITE" id="PS50209">
    <property type="entry name" value="CARD"/>
    <property type="match status" value="1"/>
</dbReference>
<dbReference type="PANTHER" id="PTHR10339">
    <property type="entry name" value="ADP-RIBOSYLTRANSFERASE"/>
    <property type="match status" value="1"/>
</dbReference>
<dbReference type="CDD" id="cd01671">
    <property type="entry name" value="CARD"/>
    <property type="match status" value="1"/>
</dbReference>
<reference evidence="13 14" key="1">
    <citation type="submission" date="2018-03" db="EMBL/GenBank/DDBJ databases">
        <title>Draft genome sequence of Rohu Carp (Labeo rohita).</title>
        <authorList>
            <person name="Das P."/>
            <person name="Kushwaha B."/>
            <person name="Joshi C.G."/>
            <person name="Kumar D."/>
            <person name="Nagpure N.S."/>
            <person name="Sahoo L."/>
            <person name="Das S.P."/>
            <person name="Bit A."/>
            <person name="Patnaik S."/>
            <person name="Meher P.K."/>
            <person name="Jayasankar P."/>
            <person name="Koringa P.G."/>
            <person name="Patel N.V."/>
            <person name="Hinsu A.T."/>
            <person name="Kumar R."/>
            <person name="Pandey M."/>
            <person name="Agarwal S."/>
            <person name="Srivastava S."/>
            <person name="Singh M."/>
            <person name="Iquebal M.A."/>
            <person name="Jaiswal S."/>
            <person name="Angadi U.B."/>
            <person name="Kumar N."/>
            <person name="Raza M."/>
            <person name="Shah T.M."/>
            <person name="Rai A."/>
            <person name="Jena J.K."/>
        </authorList>
    </citation>
    <scope>NUCLEOTIDE SEQUENCE [LARGE SCALE GENOMIC DNA]</scope>
    <source>
        <strain evidence="13">DASCIFA01</strain>
        <tissue evidence="13">Testis</tissue>
    </source>
</reference>
<gene>
    <name evidence="13" type="ORF">ROHU_019876</name>
    <name evidence="12" type="ORF">ROHU_021124</name>
</gene>
<evidence type="ECO:0000256" key="2">
    <source>
        <dbReference type="ARBA" id="ARBA00022676"/>
    </source>
</evidence>
<accession>A0A498N0I0</accession>
<dbReference type="InterPro" id="IPR001315">
    <property type="entry name" value="CARD"/>
</dbReference>
<dbReference type="GO" id="GO:0016779">
    <property type="term" value="F:nucleotidyltransferase activity"/>
    <property type="evidence" value="ECO:0007669"/>
    <property type="project" value="UniProtKB-KW"/>
</dbReference>
<name>A0A498N0I0_LABRO</name>